<dbReference type="RefSeq" id="WP_093478194.1">
    <property type="nucleotide sequence ID" value="NZ_FOUI01000016.1"/>
</dbReference>
<reference evidence="4" key="1">
    <citation type="submission" date="2016-10" db="EMBL/GenBank/DDBJ databases">
        <authorList>
            <person name="Varghese N."/>
            <person name="Submissions S."/>
        </authorList>
    </citation>
    <scope>NUCLEOTIDE SEQUENCE [LARGE SCALE GENOMIC DNA]</scope>
    <source>
        <strain evidence="4">DSM 24213</strain>
    </source>
</reference>
<dbReference type="EMBL" id="FOUI01000016">
    <property type="protein sequence ID" value="SFM81278.1"/>
    <property type="molecule type" value="Genomic_DNA"/>
</dbReference>
<name>A0A1I4TWW3_9GAMM</name>
<dbReference type="Proteomes" id="UP000243629">
    <property type="component" value="Unassembled WGS sequence"/>
</dbReference>
<accession>A0A1I4TWW3</accession>
<keyword evidence="4" id="KW-1185">Reference proteome</keyword>
<feature type="region of interest" description="Disordered" evidence="1">
    <location>
        <begin position="40"/>
        <end position="63"/>
    </location>
</feature>
<evidence type="ECO:0000256" key="1">
    <source>
        <dbReference type="SAM" id="MobiDB-lite"/>
    </source>
</evidence>
<dbReference type="STRING" id="1720063.SAMN05216217_11670"/>
<sequence>MWKATALSIAALLVFSISQAHAEDGSLRYRLMVERIALDNSNPNGLNPQWANPSQLPEQRAKD</sequence>
<proteinExistence type="predicted"/>
<evidence type="ECO:0000313" key="4">
    <source>
        <dbReference type="Proteomes" id="UP000243629"/>
    </source>
</evidence>
<feature type="compositionally biased region" description="Polar residues" evidence="1">
    <location>
        <begin position="40"/>
        <end position="57"/>
    </location>
</feature>
<feature type="chain" id="PRO_5017475185" evidence="2">
    <location>
        <begin position="23"/>
        <end position="63"/>
    </location>
</feature>
<evidence type="ECO:0000256" key="2">
    <source>
        <dbReference type="SAM" id="SignalP"/>
    </source>
</evidence>
<evidence type="ECO:0000313" key="3">
    <source>
        <dbReference type="EMBL" id="SFM81278.1"/>
    </source>
</evidence>
<organism evidence="3 4">
    <name type="scientific">Halopseudomonas yangmingensis</name>
    <dbReference type="NCBI Taxonomy" id="1720063"/>
    <lineage>
        <taxon>Bacteria</taxon>
        <taxon>Pseudomonadati</taxon>
        <taxon>Pseudomonadota</taxon>
        <taxon>Gammaproteobacteria</taxon>
        <taxon>Pseudomonadales</taxon>
        <taxon>Pseudomonadaceae</taxon>
        <taxon>Halopseudomonas</taxon>
    </lineage>
</organism>
<keyword evidence="2" id="KW-0732">Signal</keyword>
<gene>
    <name evidence="3" type="ORF">SAMN05216217_11670</name>
</gene>
<protein>
    <submittedName>
        <fullName evidence="3">Uncharacterized protein</fullName>
    </submittedName>
</protein>
<dbReference type="AlphaFoldDB" id="A0A1I4TWW3"/>
<feature type="signal peptide" evidence="2">
    <location>
        <begin position="1"/>
        <end position="22"/>
    </location>
</feature>